<evidence type="ECO:0000256" key="1">
    <source>
        <dbReference type="SAM" id="SignalP"/>
    </source>
</evidence>
<dbReference type="AlphaFoldDB" id="A0A844Y3F7"/>
<dbReference type="OrthoDB" id="7469591at2"/>
<proteinExistence type="predicted"/>
<protein>
    <recommendedName>
        <fullName evidence="4">Transporter</fullName>
    </recommendedName>
</protein>
<reference evidence="2 3" key="1">
    <citation type="submission" date="2019-12" db="EMBL/GenBank/DDBJ databases">
        <title>Genomic-based taxomic classification of the family Erythrobacteraceae.</title>
        <authorList>
            <person name="Xu L."/>
        </authorList>
    </citation>
    <scope>NUCLEOTIDE SEQUENCE [LARGE SCALE GENOMIC DNA]</scope>
    <source>
        <strain evidence="2 3">JCM 17468</strain>
    </source>
</reference>
<name>A0A844Y3F7_9SPHN</name>
<organism evidence="2 3">
    <name type="scientific">Qipengyuania pelagi</name>
    <dbReference type="NCBI Taxonomy" id="994320"/>
    <lineage>
        <taxon>Bacteria</taxon>
        <taxon>Pseudomonadati</taxon>
        <taxon>Pseudomonadota</taxon>
        <taxon>Alphaproteobacteria</taxon>
        <taxon>Sphingomonadales</taxon>
        <taxon>Erythrobacteraceae</taxon>
        <taxon>Qipengyuania</taxon>
    </lineage>
</organism>
<sequence>MRIATLTALLLVTGAPAMAQEADGTPQQDNGSDTSVSLLAGADYISGDLDDRNYETYAASAGLSVRSGRFSLTASVPYVSTTAPEDLIVGNGGVLGLPLLARPSTERREVTRDGIGDVVVQAGYSVPIGSVNAFVAGTVKVPTASREKALGTGEFDYGVTGQVSRQFGRAIPFASATYTVIGEPDGFDVRNTLAGNIGTQLLVSDASSVTVSYAYEEAASAALANQQSIGLGLETDLSPRLRLGADARAGVSGDAPDARLGLRIGIGF</sequence>
<feature type="chain" id="PRO_5032604210" description="Transporter" evidence="1">
    <location>
        <begin position="20"/>
        <end position="268"/>
    </location>
</feature>
<keyword evidence="3" id="KW-1185">Reference proteome</keyword>
<dbReference type="EMBL" id="WTYD01000001">
    <property type="protein sequence ID" value="MXO52594.1"/>
    <property type="molecule type" value="Genomic_DNA"/>
</dbReference>
<comment type="caution">
    <text evidence="2">The sequence shown here is derived from an EMBL/GenBank/DDBJ whole genome shotgun (WGS) entry which is preliminary data.</text>
</comment>
<accession>A0A844Y3F7</accession>
<evidence type="ECO:0000313" key="2">
    <source>
        <dbReference type="EMBL" id="MXO52594.1"/>
    </source>
</evidence>
<dbReference type="RefSeq" id="WP_160659563.1">
    <property type="nucleotide sequence ID" value="NZ_BAABDV010000001.1"/>
</dbReference>
<dbReference type="Proteomes" id="UP000430272">
    <property type="component" value="Unassembled WGS sequence"/>
</dbReference>
<feature type="signal peptide" evidence="1">
    <location>
        <begin position="1"/>
        <end position="19"/>
    </location>
</feature>
<evidence type="ECO:0000313" key="3">
    <source>
        <dbReference type="Proteomes" id="UP000430272"/>
    </source>
</evidence>
<dbReference type="SUPFAM" id="SSF56935">
    <property type="entry name" value="Porins"/>
    <property type="match status" value="1"/>
</dbReference>
<evidence type="ECO:0008006" key="4">
    <source>
        <dbReference type="Google" id="ProtNLM"/>
    </source>
</evidence>
<gene>
    <name evidence="2" type="ORF">GRI47_01055</name>
</gene>
<keyword evidence="1" id="KW-0732">Signal</keyword>